<evidence type="ECO:0000256" key="1">
    <source>
        <dbReference type="SAM" id="Phobius"/>
    </source>
</evidence>
<dbReference type="EMBL" id="JACHVY010000003">
    <property type="protein sequence ID" value="MBB2902334.1"/>
    <property type="molecule type" value="Genomic_DNA"/>
</dbReference>
<dbReference type="Proteomes" id="UP000533269">
    <property type="component" value="Unassembled WGS sequence"/>
</dbReference>
<keyword evidence="1" id="KW-0472">Membrane</keyword>
<evidence type="ECO:0000313" key="2">
    <source>
        <dbReference type="EMBL" id="MBB2902334.1"/>
    </source>
</evidence>
<keyword evidence="2" id="KW-0645">Protease</keyword>
<sequence>MTPAPAPERVPTPGNAVLLTLVGGIVAALGLTLLAGPTSGGALLGADLAVAAVLRLVLPVRVAGGLAVRSRPVDVAMLLVLAVSCLVLAGLVPTPA</sequence>
<evidence type="ECO:0000313" key="3">
    <source>
        <dbReference type="Proteomes" id="UP000533269"/>
    </source>
</evidence>
<protein>
    <submittedName>
        <fullName evidence="2">Membrane associated rhomboid family serine protease</fullName>
    </submittedName>
</protein>
<gene>
    <name evidence="2" type="ORF">FHR75_003165</name>
</gene>
<dbReference type="Pfam" id="PF11222">
    <property type="entry name" value="DUF3017"/>
    <property type="match status" value="1"/>
</dbReference>
<feature type="transmembrane region" description="Helical" evidence="1">
    <location>
        <begin position="75"/>
        <end position="92"/>
    </location>
</feature>
<name>A0A7W4TNV5_KINRA</name>
<keyword evidence="1" id="KW-0812">Transmembrane</keyword>
<comment type="caution">
    <text evidence="2">The sequence shown here is derived from an EMBL/GenBank/DDBJ whole genome shotgun (WGS) entry which is preliminary data.</text>
</comment>
<dbReference type="GO" id="GO:0008233">
    <property type="term" value="F:peptidase activity"/>
    <property type="evidence" value="ECO:0007669"/>
    <property type="project" value="UniProtKB-KW"/>
</dbReference>
<accession>A0A7W4TNV5</accession>
<feature type="transmembrane region" description="Helical" evidence="1">
    <location>
        <begin position="42"/>
        <end position="63"/>
    </location>
</feature>
<dbReference type="InterPro" id="IPR021385">
    <property type="entry name" value="DUF3017"/>
</dbReference>
<reference evidence="2 3" key="1">
    <citation type="submission" date="2020-08" db="EMBL/GenBank/DDBJ databases">
        <title>The Agave Microbiome: Exploring the role of microbial communities in plant adaptations to desert environments.</title>
        <authorList>
            <person name="Partida-Martinez L.P."/>
        </authorList>
    </citation>
    <scope>NUCLEOTIDE SEQUENCE [LARGE SCALE GENOMIC DNA]</scope>
    <source>
        <strain evidence="2 3">AS2.23</strain>
    </source>
</reference>
<proteinExistence type="predicted"/>
<keyword evidence="1" id="KW-1133">Transmembrane helix</keyword>
<keyword evidence="2" id="KW-0378">Hydrolase</keyword>
<reference evidence="2 3" key="2">
    <citation type="submission" date="2020-08" db="EMBL/GenBank/DDBJ databases">
        <authorList>
            <person name="Partida-Martinez L."/>
            <person name="Huntemann M."/>
            <person name="Clum A."/>
            <person name="Wang J."/>
            <person name="Palaniappan K."/>
            <person name="Ritter S."/>
            <person name="Chen I.-M."/>
            <person name="Stamatis D."/>
            <person name="Reddy T."/>
            <person name="O'Malley R."/>
            <person name="Daum C."/>
            <person name="Shapiro N."/>
            <person name="Ivanova N."/>
            <person name="Kyrpides N."/>
            <person name="Woyke T."/>
        </authorList>
    </citation>
    <scope>NUCLEOTIDE SEQUENCE [LARGE SCALE GENOMIC DNA]</scope>
    <source>
        <strain evidence="2 3">AS2.23</strain>
    </source>
</reference>
<dbReference type="GO" id="GO:0006508">
    <property type="term" value="P:proteolysis"/>
    <property type="evidence" value="ECO:0007669"/>
    <property type="project" value="UniProtKB-KW"/>
</dbReference>
<feature type="transmembrane region" description="Helical" evidence="1">
    <location>
        <begin position="16"/>
        <end position="36"/>
    </location>
</feature>
<organism evidence="2 3">
    <name type="scientific">Kineococcus radiotolerans</name>
    <dbReference type="NCBI Taxonomy" id="131568"/>
    <lineage>
        <taxon>Bacteria</taxon>
        <taxon>Bacillati</taxon>
        <taxon>Actinomycetota</taxon>
        <taxon>Actinomycetes</taxon>
        <taxon>Kineosporiales</taxon>
        <taxon>Kineosporiaceae</taxon>
        <taxon>Kineococcus</taxon>
    </lineage>
</organism>
<dbReference type="RefSeq" id="WP_183392160.1">
    <property type="nucleotide sequence ID" value="NZ_JACHVY010000003.1"/>
</dbReference>
<dbReference type="AlphaFoldDB" id="A0A7W4TNV5"/>